<accession>A0ABP4YNG5</accession>
<gene>
    <name evidence="1" type="ORF">GCM10009682_47250</name>
</gene>
<evidence type="ECO:0000313" key="1">
    <source>
        <dbReference type="EMBL" id="GAA1821587.1"/>
    </source>
</evidence>
<dbReference type="EMBL" id="BAAALT010000182">
    <property type="protein sequence ID" value="GAA1821587.1"/>
    <property type="molecule type" value="Genomic_DNA"/>
</dbReference>
<comment type="caution">
    <text evidence="1">The sequence shown here is derived from an EMBL/GenBank/DDBJ whole genome shotgun (WGS) entry which is preliminary data.</text>
</comment>
<name>A0ABP4YNG5_9ACTN</name>
<keyword evidence="2" id="KW-1185">Reference proteome</keyword>
<dbReference type="Proteomes" id="UP001500218">
    <property type="component" value="Unassembled WGS sequence"/>
</dbReference>
<dbReference type="RefSeq" id="WP_344136420.1">
    <property type="nucleotide sequence ID" value="NZ_BAAALT010000182.1"/>
</dbReference>
<organism evidence="1 2">
    <name type="scientific">Luedemannella flava</name>
    <dbReference type="NCBI Taxonomy" id="349316"/>
    <lineage>
        <taxon>Bacteria</taxon>
        <taxon>Bacillati</taxon>
        <taxon>Actinomycetota</taxon>
        <taxon>Actinomycetes</taxon>
        <taxon>Micromonosporales</taxon>
        <taxon>Micromonosporaceae</taxon>
        <taxon>Luedemannella</taxon>
    </lineage>
</organism>
<proteinExistence type="predicted"/>
<evidence type="ECO:0000313" key="2">
    <source>
        <dbReference type="Proteomes" id="UP001500218"/>
    </source>
</evidence>
<reference evidence="2" key="1">
    <citation type="journal article" date="2019" name="Int. J. Syst. Evol. Microbiol.">
        <title>The Global Catalogue of Microorganisms (GCM) 10K type strain sequencing project: providing services to taxonomists for standard genome sequencing and annotation.</title>
        <authorList>
            <consortium name="The Broad Institute Genomics Platform"/>
            <consortium name="The Broad Institute Genome Sequencing Center for Infectious Disease"/>
            <person name="Wu L."/>
            <person name="Ma J."/>
        </authorList>
    </citation>
    <scope>NUCLEOTIDE SEQUENCE [LARGE SCALE GENOMIC DNA]</scope>
    <source>
        <strain evidence="2">JCM 13250</strain>
    </source>
</reference>
<sequence>MNAAAELAALRAALIDLATWAHTHLNTDYGDRQYIAEHLYTAMEALATGDKVPAPPY</sequence>
<protein>
    <submittedName>
        <fullName evidence="1">Uncharacterized protein</fullName>
    </submittedName>
</protein>